<dbReference type="Proteomes" id="UP000789739">
    <property type="component" value="Unassembled WGS sequence"/>
</dbReference>
<sequence length="718" mass="80676">MGDNPIYIFKSFGPFWLVQEETFTGHESSSRSASRRSSIHVIDGIDGSNVSDNLAGEESIIPPDPQPTAAPSHIPSDSHSTHSFPAHAQLARSPYLPSRSYCTPQQETLPADMDLPTGKNDRITNGMGAPGTFVNLIPVTSSETLHATSSVKSCHGNLNKKHSKRRRSSASYTLYLPASRPLFPNYADGRSRSKHHKKKYKLLILWPLPIITRYIILLSILISMLNWTGFISLKCSAPSFVIHRLEIANLLLSPFLFSLQMSNVLLAASNLLTLGLFEESLTSMLGGTKKFLGTTTSLVLGVCILRQAIGFIFSLSTGWSIPSLFFSDSLHECNQVLQSLSIDDKYILYYGDKRHTKITLRKITLQLFMCMLNYTQKNILWWSVTGLLTGLIGTIAIHTTQTRETPKDDTAFDRLLPTYKISNPEKSTGGILTRTWSGLKKSSIILLVTFAILLFCNFCYTRPHFVKPATLNEIEIGKKDRYLLSFLVMTAPRPGDPDYLIRTIDSYLNNFESDPSMDSFYTRTQMIVYTHFSNHTVFDQAKKKYSTDLKAQRYLKWVQEDGYELNQRLHVSKAMKLVAENFKTTYVALVEDDFPLCEDKWAELLTVVYEANVKSPDHCGVFVGTGGSGLIMKRKQALISSDLLLQEILTPPDIVLQNCLLGGKGCEECSQTLVTSKTLLMYHLGYNTSTSPDRIYQKNEYQCGWRHPFNGDPRVITI</sequence>
<comment type="caution">
    <text evidence="3">The sequence shown here is derived from an EMBL/GenBank/DDBJ whole genome shotgun (WGS) entry which is preliminary data.</text>
</comment>
<gene>
    <name evidence="3" type="ORF">PBRASI_LOCUS1407</name>
</gene>
<keyword evidence="2" id="KW-1133">Transmembrane helix</keyword>
<keyword evidence="4" id="KW-1185">Reference proteome</keyword>
<keyword evidence="2" id="KW-0472">Membrane</keyword>
<feature type="transmembrane region" description="Helical" evidence="2">
    <location>
        <begin position="444"/>
        <end position="463"/>
    </location>
</feature>
<dbReference type="AlphaFoldDB" id="A0A9N8W577"/>
<dbReference type="EMBL" id="CAJVPI010000090">
    <property type="protein sequence ID" value="CAG8477699.1"/>
    <property type="molecule type" value="Genomic_DNA"/>
</dbReference>
<keyword evidence="2" id="KW-0812">Transmembrane</keyword>
<evidence type="ECO:0000256" key="1">
    <source>
        <dbReference type="SAM" id="MobiDB-lite"/>
    </source>
</evidence>
<feature type="transmembrane region" description="Helical" evidence="2">
    <location>
        <begin position="298"/>
        <end position="321"/>
    </location>
</feature>
<feature type="region of interest" description="Disordered" evidence="1">
    <location>
        <begin position="44"/>
        <end position="116"/>
    </location>
</feature>
<name>A0A9N8W577_9GLOM</name>
<accession>A0A9N8W577</accession>
<feature type="transmembrane region" description="Helical" evidence="2">
    <location>
        <begin position="379"/>
        <end position="397"/>
    </location>
</feature>
<reference evidence="3" key="1">
    <citation type="submission" date="2021-06" db="EMBL/GenBank/DDBJ databases">
        <authorList>
            <person name="Kallberg Y."/>
            <person name="Tangrot J."/>
            <person name="Rosling A."/>
        </authorList>
    </citation>
    <scope>NUCLEOTIDE SEQUENCE</scope>
    <source>
        <strain evidence="3">BR232B</strain>
    </source>
</reference>
<evidence type="ECO:0000256" key="2">
    <source>
        <dbReference type="SAM" id="Phobius"/>
    </source>
</evidence>
<organism evidence="3 4">
    <name type="scientific">Paraglomus brasilianum</name>
    <dbReference type="NCBI Taxonomy" id="144538"/>
    <lineage>
        <taxon>Eukaryota</taxon>
        <taxon>Fungi</taxon>
        <taxon>Fungi incertae sedis</taxon>
        <taxon>Mucoromycota</taxon>
        <taxon>Glomeromycotina</taxon>
        <taxon>Glomeromycetes</taxon>
        <taxon>Paraglomerales</taxon>
        <taxon>Paraglomeraceae</taxon>
        <taxon>Paraglomus</taxon>
    </lineage>
</organism>
<feature type="transmembrane region" description="Helical" evidence="2">
    <location>
        <begin position="202"/>
        <end position="227"/>
    </location>
</feature>
<proteinExistence type="predicted"/>
<evidence type="ECO:0000313" key="4">
    <source>
        <dbReference type="Proteomes" id="UP000789739"/>
    </source>
</evidence>
<feature type="transmembrane region" description="Helical" evidence="2">
    <location>
        <begin position="247"/>
        <end position="277"/>
    </location>
</feature>
<protein>
    <submittedName>
        <fullName evidence="3">5169_t:CDS:1</fullName>
    </submittedName>
</protein>
<dbReference type="OrthoDB" id="3339358at2759"/>
<evidence type="ECO:0000313" key="3">
    <source>
        <dbReference type="EMBL" id="CAG8477699.1"/>
    </source>
</evidence>